<feature type="domain" description="Glycosyltransferase 2-like" evidence="11">
    <location>
        <begin position="5"/>
        <end position="153"/>
    </location>
</feature>
<dbReference type="GO" id="GO:0016757">
    <property type="term" value="F:glycosyltransferase activity"/>
    <property type="evidence" value="ECO:0007669"/>
    <property type="project" value="UniProtKB-KW"/>
</dbReference>
<dbReference type="KEGG" id="enn:FRE64_10545"/>
<dbReference type="NCBIfam" id="TIGR04283">
    <property type="entry name" value="glyco_like_mftF"/>
    <property type="match status" value="1"/>
</dbReference>
<evidence type="ECO:0000256" key="7">
    <source>
        <dbReference type="ARBA" id="ARBA00037904"/>
    </source>
</evidence>
<keyword evidence="5 10" id="KW-0472">Membrane</keyword>
<comment type="similarity">
    <text evidence="8">Belongs to the glycosyltransferase 2 family. CrtQ subfamily.</text>
</comment>
<keyword evidence="3" id="KW-0328">Glycosyltransferase</keyword>
<dbReference type="Gene3D" id="3.90.550.10">
    <property type="entry name" value="Spore Coat Polysaccharide Biosynthesis Protein SpsA, Chain A"/>
    <property type="match status" value="1"/>
</dbReference>
<evidence type="ECO:0000256" key="4">
    <source>
        <dbReference type="ARBA" id="ARBA00022679"/>
    </source>
</evidence>
<organism evidence="12 13">
    <name type="scientific">Euhalothece natronophila Z-M001</name>
    <dbReference type="NCBI Taxonomy" id="522448"/>
    <lineage>
        <taxon>Bacteria</taxon>
        <taxon>Bacillati</taxon>
        <taxon>Cyanobacteriota</taxon>
        <taxon>Cyanophyceae</taxon>
        <taxon>Oscillatoriophycideae</taxon>
        <taxon>Chroococcales</taxon>
        <taxon>Halothecacae</taxon>
        <taxon>Halothece cluster</taxon>
        <taxon>Euhalothece</taxon>
    </lineage>
</organism>
<reference evidence="12" key="1">
    <citation type="submission" date="2019-08" db="EMBL/GenBank/DDBJ databases">
        <title>Carotenoids and Carotenoid Binding Proteins in the Halophilic Cyanobacterium Euhalothece sp. ZM00.</title>
        <authorList>
            <person name="Cho S.M."/>
            <person name="Song J.Y."/>
            <person name="Park Y.-I."/>
        </authorList>
    </citation>
    <scope>NUCLEOTIDE SEQUENCE [LARGE SCALE GENOMIC DNA]</scope>
    <source>
        <strain evidence="12">Z-M001</strain>
    </source>
</reference>
<evidence type="ECO:0000256" key="1">
    <source>
        <dbReference type="ARBA" id="ARBA00004236"/>
    </source>
</evidence>
<evidence type="ECO:0000256" key="9">
    <source>
        <dbReference type="ARBA" id="ARBA00040345"/>
    </source>
</evidence>
<protein>
    <recommendedName>
        <fullName evidence="9">4,4'-diaponeurosporenoate glycosyltransferase</fullName>
    </recommendedName>
</protein>
<dbReference type="EMBL" id="CP042326">
    <property type="protein sequence ID" value="QDZ40352.1"/>
    <property type="molecule type" value="Genomic_DNA"/>
</dbReference>
<name>A0A5B8NM35_9CHRO</name>
<evidence type="ECO:0000256" key="5">
    <source>
        <dbReference type="ARBA" id="ARBA00023136"/>
    </source>
</evidence>
<comment type="function">
    <text evidence="6">Catalyzes the glycosylation of 4,4'-diaponeurosporenoate, i.e. the esterification of glucose at the C1'' position with the carboxyl group of 4,4'-diaponeurosporenic acid, to form glycosyl-4,4'-diaponeurosporenoate. This is a step in the biosynthesis of staphyloxanthin, an orange pigment present in most staphylococci strains.</text>
</comment>
<evidence type="ECO:0000256" key="3">
    <source>
        <dbReference type="ARBA" id="ARBA00022676"/>
    </source>
</evidence>
<sequence>MADVSIIIPTFNEARYIKSTLNSLQVLTPPAKEIIIVDGESQDKTLFLIQNFIDQTSLSSVIKCISTSPSRSQQMNKGAEIATGDYLCFLHADTYVPPDLITIIGKTLLNPSIAGGGFISIMCGDSSTRWGISLHNFLKTYYTPLLFRPHLFFTKRLRILFGDQVIFCRRQNFLDCGGFDTNLPIMEEADFCLRLCQYGHIKQVNRIVESSDRRVAKWGAAKANLIYLMIGFLWGMGVSAQWLKQFYDEIR</sequence>
<accession>A0A5B8NM35</accession>
<gene>
    <name evidence="12" type="ORF">FRE64_10545</name>
</gene>
<dbReference type="InterPro" id="IPR026461">
    <property type="entry name" value="Trfase_2_rSAM/seldom_assoc"/>
</dbReference>
<keyword evidence="10" id="KW-1133">Transmembrane helix</keyword>
<dbReference type="InterPro" id="IPR001173">
    <property type="entry name" value="Glyco_trans_2-like"/>
</dbReference>
<dbReference type="Proteomes" id="UP000318453">
    <property type="component" value="Chromosome"/>
</dbReference>
<keyword evidence="13" id="KW-1185">Reference proteome</keyword>
<evidence type="ECO:0000256" key="6">
    <source>
        <dbReference type="ARBA" id="ARBA00037281"/>
    </source>
</evidence>
<evidence type="ECO:0000256" key="2">
    <source>
        <dbReference type="ARBA" id="ARBA00022475"/>
    </source>
</evidence>
<evidence type="ECO:0000313" key="12">
    <source>
        <dbReference type="EMBL" id="QDZ40352.1"/>
    </source>
</evidence>
<dbReference type="AlphaFoldDB" id="A0A5B8NM35"/>
<evidence type="ECO:0000313" key="13">
    <source>
        <dbReference type="Proteomes" id="UP000318453"/>
    </source>
</evidence>
<proteinExistence type="inferred from homology"/>
<dbReference type="Pfam" id="PF00535">
    <property type="entry name" value="Glycos_transf_2"/>
    <property type="match status" value="1"/>
</dbReference>
<comment type="subcellular location">
    <subcellularLocation>
        <location evidence="1">Cell membrane</location>
    </subcellularLocation>
</comment>
<comment type="pathway">
    <text evidence="7">Carotenoid biosynthesis; staphyloxanthin biosynthesis; staphyloxanthin from farnesyl diphosphate: step 4/5.</text>
</comment>
<evidence type="ECO:0000256" key="10">
    <source>
        <dbReference type="SAM" id="Phobius"/>
    </source>
</evidence>
<dbReference type="PANTHER" id="PTHR43646:SF2">
    <property type="entry name" value="GLYCOSYLTRANSFERASE 2-LIKE DOMAIN-CONTAINING PROTEIN"/>
    <property type="match status" value="1"/>
</dbReference>
<evidence type="ECO:0000256" key="8">
    <source>
        <dbReference type="ARBA" id="ARBA00038120"/>
    </source>
</evidence>
<dbReference type="OrthoDB" id="9810303at2"/>
<dbReference type="CDD" id="cd02522">
    <property type="entry name" value="GT_2_like_a"/>
    <property type="match status" value="1"/>
</dbReference>
<dbReference type="RefSeq" id="WP_146296035.1">
    <property type="nucleotide sequence ID" value="NZ_CP042326.1"/>
</dbReference>
<keyword evidence="10" id="KW-0812">Transmembrane</keyword>
<feature type="transmembrane region" description="Helical" evidence="10">
    <location>
        <begin position="223"/>
        <end position="243"/>
    </location>
</feature>
<keyword evidence="2" id="KW-1003">Cell membrane</keyword>
<keyword evidence="4 12" id="KW-0808">Transferase</keyword>
<dbReference type="PANTHER" id="PTHR43646">
    <property type="entry name" value="GLYCOSYLTRANSFERASE"/>
    <property type="match status" value="1"/>
</dbReference>
<evidence type="ECO:0000259" key="11">
    <source>
        <dbReference type="Pfam" id="PF00535"/>
    </source>
</evidence>
<dbReference type="GO" id="GO:0005886">
    <property type="term" value="C:plasma membrane"/>
    <property type="evidence" value="ECO:0007669"/>
    <property type="project" value="UniProtKB-SubCell"/>
</dbReference>
<dbReference type="SUPFAM" id="SSF53448">
    <property type="entry name" value="Nucleotide-diphospho-sugar transferases"/>
    <property type="match status" value="1"/>
</dbReference>
<dbReference type="InterPro" id="IPR029044">
    <property type="entry name" value="Nucleotide-diphossugar_trans"/>
</dbReference>